<sequence>MKMKILMVALSLLSAGALANDIAKPLMQCGPFTLSSSNDGFMHVNNIRPVSQKFRFTNVADDYKNITYQWMVPRTDYPGYYGMDFIKRNGKAILNVEAIRANMDEPRMFGTYDCKKI</sequence>
<gene>
    <name evidence="1" type="ORF">7AX3_46</name>
</gene>
<name>A0A2H4J1A5_9CAUD</name>
<proteinExistence type="predicted"/>
<accession>A0A2H4J1A5</accession>
<organism evidence="1">
    <name type="scientific">uncultured Caudovirales phage</name>
    <dbReference type="NCBI Taxonomy" id="2100421"/>
    <lineage>
        <taxon>Viruses</taxon>
        <taxon>Duplodnaviria</taxon>
        <taxon>Heunggongvirae</taxon>
        <taxon>Uroviricota</taxon>
        <taxon>Caudoviricetes</taxon>
        <taxon>Peduoviridae</taxon>
        <taxon>Maltschvirus</taxon>
        <taxon>Maltschvirus maltsch</taxon>
    </lineage>
</organism>
<dbReference type="EMBL" id="MF417881">
    <property type="protein sequence ID" value="ASN68785.1"/>
    <property type="molecule type" value="Genomic_DNA"/>
</dbReference>
<evidence type="ECO:0000313" key="1">
    <source>
        <dbReference type="EMBL" id="ASN68785.1"/>
    </source>
</evidence>
<reference evidence="1" key="1">
    <citation type="submission" date="2017-06" db="EMBL/GenBank/DDBJ databases">
        <title>Novel phages from South African skin metaviromes.</title>
        <authorList>
            <person name="van Zyl L.J."/>
            <person name="Abrahams Y."/>
            <person name="Stander E.A."/>
            <person name="Kirby B.M."/>
            <person name="Clavaud C."/>
            <person name="Farcet C."/>
            <person name="Breton L."/>
            <person name="Trindade M.I."/>
        </authorList>
    </citation>
    <scope>NUCLEOTIDE SEQUENCE</scope>
</reference>
<protein>
    <submittedName>
        <fullName evidence="1">Uncharacterized protein</fullName>
    </submittedName>
</protein>